<dbReference type="PROSITE" id="PS50949">
    <property type="entry name" value="HTH_GNTR"/>
    <property type="match status" value="1"/>
</dbReference>
<keyword evidence="3" id="KW-0804">Transcription</keyword>
<protein>
    <submittedName>
        <fullName evidence="5">Transcriptional regulator, GntR-family</fullName>
    </submittedName>
</protein>
<dbReference type="Proteomes" id="UP000028878">
    <property type="component" value="Unassembled WGS sequence"/>
</dbReference>
<dbReference type="InterPro" id="IPR011711">
    <property type="entry name" value="GntR_C"/>
</dbReference>
<dbReference type="SUPFAM" id="SSF48008">
    <property type="entry name" value="GntR ligand-binding domain-like"/>
    <property type="match status" value="1"/>
</dbReference>
<dbReference type="PANTHER" id="PTHR43537:SF5">
    <property type="entry name" value="UXU OPERON TRANSCRIPTIONAL REGULATOR"/>
    <property type="match status" value="1"/>
</dbReference>
<evidence type="ECO:0000259" key="4">
    <source>
        <dbReference type="PROSITE" id="PS50949"/>
    </source>
</evidence>
<evidence type="ECO:0000313" key="6">
    <source>
        <dbReference type="Proteomes" id="UP000028878"/>
    </source>
</evidence>
<dbReference type="GO" id="GO:0003677">
    <property type="term" value="F:DNA binding"/>
    <property type="evidence" value="ECO:0007669"/>
    <property type="project" value="UniProtKB-KW"/>
</dbReference>
<dbReference type="PANTHER" id="PTHR43537">
    <property type="entry name" value="TRANSCRIPTIONAL REGULATOR, GNTR FAMILY"/>
    <property type="match status" value="1"/>
</dbReference>
<dbReference type="Gene3D" id="1.20.120.530">
    <property type="entry name" value="GntR ligand-binding domain-like"/>
    <property type="match status" value="1"/>
</dbReference>
<dbReference type="CDD" id="cd07377">
    <property type="entry name" value="WHTH_GntR"/>
    <property type="match status" value="1"/>
</dbReference>
<evidence type="ECO:0000256" key="2">
    <source>
        <dbReference type="ARBA" id="ARBA00023125"/>
    </source>
</evidence>
<dbReference type="GO" id="GO:0003700">
    <property type="term" value="F:DNA-binding transcription factor activity"/>
    <property type="evidence" value="ECO:0007669"/>
    <property type="project" value="InterPro"/>
</dbReference>
<dbReference type="InterPro" id="IPR036388">
    <property type="entry name" value="WH-like_DNA-bd_sf"/>
</dbReference>
<keyword evidence="1" id="KW-0805">Transcription regulation</keyword>
<dbReference type="SMART" id="SM00345">
    <property type="entry name" value="HTH_GNTR"/>
    <property type="match status" value="1"/>
</dbReference>
<proteinExistence type="predicted"/>
<accession>A0A1L1PM93</accession>
<dbReference type="EMBL" id="CCAE010000088">
    <property type="protein sequence ID" value="CDN90500.1"/>
    <property type="molecule type" value="Genomic_DNA"/>
</dbReference>
<dbReference type="Pfam" id="PF07729">
    <property type="entry name" value="FCD"/>
    <property type="match status" value="1"/>
</dbReference>
<organism evidence="5 6">
    <name type="scientific">Hydrogenophaga intermedia</name>
    <dbReference type="NCBI Taxonomy" id="65786"/>
    <lineage>
        <taxon>Bacteria</taxon>
        <taxon>Pseudomonadati</taxon>
        <taxon>Pseudomonadota</taxon>
        <taxon>Betaproteobacteria</taxon>
        <taxon>Burkholderiales</taxon>
        <taxon>Comamonadaceae</taxon>
        <taxon>Hydrogenophaga</taxon>
    </lineage>
</organism>
<feature type="domain" description="HTH gntR-type" evidence="4">
    <location>
        <begin position="17"/>
        <end position="87"/>
    </location>
</feature>
<gene>
    <name evidence="5" type="ORF">BN948_04945</name>
</gene>
<evidence type="ECO:0000256" key="3">
    <source>
        <dbReference type="ARBA" id="ARBA00023163"/>
    </source>
</evidence>
<sequence length="246" mass="27015">MTDTAASPLGFAPIAPQRAFEEIAAQIRALVAGGKLKPGDRLPAERELSARFNVSRNTLREALRSLELAGMIELRKGASGGAFVMPGSSGVVVGGMRDLYHLGAITPEHLTEARIWLSEIVVRVACERATEDDLAALEANVDAAARAHKAGVFPEHSRLHREFHNLLAAATHNPIIQVTMEGVTEVVQQFVVNIGPEPNTYTMPSRRRLLKHLRARDSAAAVREMTRFLERLQANYLALWSARQRD</sequence>
<dbReference type="PRINTS" id="PR00035">
    <property type="entry name" value="HTHGNTR"/>
</dbReference>
<dbReference type="Gene3D" id="1.10.10.10">
    <property type="entry name" value="Winged helix-like DNA-binding domain superfamily/Winged helix DNA-binding domain"/>
    <property type="match status" value="1"/>
</dbReference>
<dbReference type="SMART" id="SM00895">
    <property type="entry name" value="FCD"/>
    <property type="match status" value="1"/>
</dbReference>
<dbReference type="Pfam" id="PF00392">
    <property type="entry name" value="GntR"/>
    <property type="match status" value="1"/>
</dbReference>
<keyword evidence="2" id="KW-0238">DNA-binding</keyword>
<dbReference type="SUPFAM" id="SSF46785">
    <property type="entry name" value="Winged helix' DNA-binding domain"/>
    <property type="match status" value="1"/>
</dbReference>
<dbReference type="InterPro" id="IPR036390">
    <property type="entry name" value="WH_DNA-bd_sf"/>
</dbReference>
<reference evidence="6" key="1">
    <citation type="submission" date="2014-11" db="EMBL/GenBank/DDBJ databases">
        <title>Draft genome sequence of Hydrogenophaga intermedia S1.</title>
        <authorList>
            <person name="Gan H.M."/>
            <person name="Chew T.H."/>
            <person name="Stolz A."/>
        </authorList>
    </citation>
    <scope>NUCLEOTIDE SEQUENCE [LARGE SCALE GENOMIC DNA]</scope>
    <source>
        <strain evidence="6">S1</strain>
    </source>
</reference>
<dbReference type="InterPro" id="IPR008920">
    <property type="entry name" value="TF_FadR/GntR_C"/>
</dbReference>
<keyword evidence="6" id="KW-1185">Reference proteome</keyword>
<name>A0A1L1PM93_HYDIT</name>
<dbReference type="AlphaFoldDB" id="A0A1L1PM93"/>
<evidence type="ECO:0000256" key="1">
    <source>
        <dbReference type="ARBA" id="ARBA00023015"/>
    </source>
</evidence>
<dbReference type="RefSeq" id="WP_035624578.1">
    <property type="nucleotide sequence ID" value="NZ_CCAE010000088.1"/>
</dbReference>
<dbReference type="InterPro" id="IPR000524">
    <property type="entry name" value="Tscrpt_reg_HTH_GntR"/>
</dbReference>
<evidence type="ECO:0000313" key="5">
    <source>
        <dbReference type="EMBL" id="CDN90500.1"/>
    </source>
</evidence>